<accession>A0A854X5R7</accession>
<dbReference type="Proteomes" id="UP000218643">
    <property type="component" value="Unassembled WGS sequence"/>
</dbReference>
<reference evidence="1 2" key="2">
    <citation type="submission" date="2017-10" db="EMBL/GenBank/DDBJ databases">
        <title>Rhizosphere-associated Pseudomonas modulate jasmonic acid/salicylic acid antagonism to induce systemic resistance to herbivores at the cost of susceptibility to pathogens.</title>
        <authorList>
            <person name="Haney C.H."/>
            <person name="Wiesmann C.L."/>
            <person name="Shapiro L.R."/>
            <person name="O'Sullivan L.R."/>
            <person name="Khorasani S."/>
            <person name="Melnyk R.A."/>
            <person name="Xiao L."/>
            <person name="Bush J."/>
            <person name="Carrillo J."/>
            <person name="Pierce N.E."/>
            <person name="Ausubel F.M."/>
        </authorList>
    </citation>
    <scope>NUCLEOTIDE SEQUENCE [LARGE SCALE GENOMIC DNA]</scope>
    <source>
        <strain evidence="1 2">CH229</strain>
    </source>
</reference>
<dbReference type="EMBL" id="NXHE01000011">
    <property type="protein sequence ID" value="PCM49580.1"/>
    <property type="molecule type" value="Genomic_DNA"/>
</dbReference>
<dbReference type="AlphaFoldDB" id="A0A854X5R7"/>
<organism evidence="1 2">
    <name type="scientific">Pseudomonas fluorescens</name>
    <dbReference type="NCBI Taxonomy" id="294"/>
    <lineage>
        <taxon>Bacteria</taxon>
        <taxon>Pseudomonadati</taxon>
        <taxon>Pseudomonadota</taxon>
        <taxon>Gammaproteobacteria</taxon>
        <taxon>Pseudomonadales</taxon>
        <taxon>Pseudomonadaceae</taxon>
        <taxon>Pseudomonas</taxon>
    </lineage>
</organism>
<gene>
    <name evidence="1" type="ORF">CP335_11945</name>
</gene>
<proteinExistence type="predicted"/>
<name>A0A854X5R7_PSEFL</name>
<reference evidence="1 2" key="1">
    <citation type="submission" date="2017-09" db="EMBL/GenBank/DDBJ databases">
        <authorList>
            <person name="Haney C."/>
            <person name="Melnyk R."/>
        </authorList>
    </citation>
    <scope>NUCLEOTIDE SEQUENCE [LARGE SCALE GENOMIC DNA]</scope>
    <source>
        <strain evidence="1 2">CH229</strain>
    </source>
</reference>
<sequence>MIPRVGCLIALLNYRLIRSRRHGAGLEAVTGVGVSALTADAQRVIDGRFIVSGCLNQRMTANVSVLWIFDNGI</sequence>
<protein>
    <submittedName>
        <fullName evidence="1">Uncharacterized protein</fullName>
    </submittedName>
</protein>
<evidence type="ECO:0000313" key="1">
    <source>
        <dbReference type="EMBL" id="PCM49580.1"/>
    </source>
</evidence>
<evidence type="ECO:0000313" key="2">
    <source>
        <dbReference type="Proteomes" id="UP000218643"/>
    </source>
</evidence>
<comment type="caution">
    <text evidence="1">The sequence shown here is derived from an EMBL/GenBank/DDBJ whole genome shotgun (WGS) entry which is preliminary data.</text>
</comment>